<reference evidence="1 2" key="1">
    <citation type="submission" date="2015-01" db="EMBL/GenBank/DDBJ databases">
        <title>Evolution of Trichinella species and genotypes.</title>
        <authorList>
            <person name="Korhonen P.K."/>
            <person name="Edoardo P."/>
            <person name="Giuseppe L.R."/>
            <person name="Gasser R.B."/>
        </authorList>
    </citation>
    <scope>NUCLEOTIDE SEQUENCE [LARGE SCALE GENOMIC DNA]</scope>
    <source>
        <strain evidence="1">ISS1029</strain>
    </source>
</reference>
<dbReference type="EMBL" id="JYDP01000210">
    <property type="protein sequence ID" value="KRZ02937.1"/>
    <property type="molecule type" value="Genomic_DNA"/>
</dbReference>
<comment type="caution">
    <text evidence="1">The sequence shown here is derived from an EMBL/GenBank/DDBJ whole genome shotgun (WGS) entry which is preliminary data.</text>
</comment>
<accession>A0A0V1GXT8</accession>
<evidence type="ECO:0000313" key="1">
    <source>
        <dbReference type="EMBL" id="KRZ02937.1"/>
    </source>
</evidence>
<dbReference type="AlphaFoldDB" id="A0A0V1GXT8"/>
<organism evidence="1 2">
    <name type="scientific">Trichinella zimbabwensis</name>
    <dbReference type="NCBI Taxonomy" id="268475"/>
    <lineage>
        <taxon>Eukaryota</taxon>
        <taxon>Metazoa</taxon>
        <taxon>Ecdysozoa</taxon>
        <taxon>Nematoda</taxon>
        <taxon>Enoplea</taxon>
        <taxon>Dorylaimia</taxon>
        <taxon>Trichinellida</taxon>
        <taxon>Trichinellidae</taxon>
        <taxon>Trichinella</taxon>
    </lineage>
</organism>
<dbReference type="Proteomes" id="UP000055024">
    <property type="component" value="Unassembled WGS sequence"/>
</dbReference>
<proteinExistence type="predicted"/>
<protein>
    <submittedName>
        <fullName evidence="1">Uncharacterized protein</fullName>
    </submittedName>
</protein>
<sequence length="61" mass="6887">MLSTQSTDSTILHEANYHEPAVILDCNQCKGAVDTLDKMVKIHSTERGSRQWPLVLFMNVL</sequence>
<evidence type="ECO:0000313" key="2">
    <source>
        <dbReference type="Proteomes" id="UP000055024"/>
    </source>
</evidence>
<name>A0A0V1GXT8_9BILA</name>
<dbReference type="STRING" id="268475.A0A0V1GXT8"/>
<gene>
    <name evidence="1" type="ORF">T11_6233</name>
</gene>
<keyword evidence="2" id="KW-1185">Reference proteome</keyword>